<accession>A0AA88Q0H3</accession>
<dbReference type="GO" id="GO:0033344">
    <property type="term" value="P:cholesterol efflux"/>
    <property type="evidence" value="ECO:0007669"/>
    <property type="project" value="TreeGrafter"/>
</dbReference>
<dbReference type="Proteomes" id="UP001187343">
    <property type="component" value="Unassembled WGS sequence"/>
</dbReference>
<dbReference type="GO" id="GO:0033700">
    <property type="term" value="P:phospholipid efflux"/>
    <property type="evidence" value="ECO:0007669"/>
    <property type="project" value="TreeGrafter"/>
</dbReference>
<dbReference type="GO" id="GO:1903561">
    <property type="term" value="C:extracellular vesicle"/>
    <property type="evidence" value="ECO:0007669"/>
    <property type="project" value="TreeGrafter"/>
</dbReference>
<dbReference type="Gene3D" id="6.10.250.2890">
    <property type="match status" value="1"/>
</dbReference>
<dbReference type="PANTHER" id="PTHR18976">
    <property type="entry name" value="APOLIPOPROTEIN"/>
    <property type="match status" value="1"/>
</dbReference>
<proteinExistence type="inferred from homology"/>
<dbReference type="PANTHER" id="PTHR18976:SF28">
    <property type="entry name" value="APOLIPOPROTEIN A-IV-RELATED"/>
    <property type="match status" value="1"/>
</dbReference>
<protein>
    <recommendedName>
        <fullName evidence="6">Apolipoprotein A-IV</fullName>
    </recommendedName>
</protein>
<keyword evidence="5" id="KW-1185">Reference proteome</keyword>
<organism evidence="4 5">
    <name type="scientific">Cirrhinus molitorella</name>
    <name type="common">mud carp</name>
    <dbReference type="NCBI Taxonomy" id="172907"/>
    <lineage>
        <taxon>Eukaryota</taxon>
        <taxon>Metazoa</taxon>
        <taxon>Chordata</taxon>
        <taxon>Craniata</taxon>
        <taxon>Vertebrata</taxon>
        <taxon>Euteleostomi</taxon>
        <taxon>Actinopterygii</taxon>
        <taxon>Neopterygii</taxon>
        <taxon>Teleostei</taxon>
        <taxon>Ostariophysi</taxon>
        <taxon>Cypriniformes</taxon>
        <taxon>Cyprinidae</taxon>
        <taxon>Labeoninae</taxon>
        <taxon>Labeonini</taxon>
        <taxon>Cirrhinus</taxon>
    </lineage>
</organism>
<comment type="similarity">
    <text evidence="2">Belongs to the apolipoprotein A1/A4/E family.</text>
</comment>
<gene>
    <name evidence="4" type="ORF">Q8A67_007806</name>
</gene>
<dbReference type="Gene3D" id="1.20.120.20">
    <property type="entry name" value="Apolipoprotein"/>
    <property type="match status" value="2"/>
</dbReference>
<dbReference type="SUPFAM" id="SSF58113">
    <property type="entry name" value="Apolipoprotein A-I"/>
    <property type="match status" value="2"/>
</dbReference>
<dbReference type="GO" id="GO:0034364">
    <property type="term" value="C:high-density lipoprotein particle"/>
    <property type="evidence" value="ECO:0007669"/>
    <property type="project" value="TreeGrafter"/>
</dbReference>
<comment type="caution">
    <text evidence="4">The sequence shown here is derived from an EMBL/GenBank/DDBJ whole genome shotgun (WGS) entry which is preliminary data.</text>
</comment>
<sequence length="459" mass="52690">MKRTLPLHAGWMKGEQYLWDLKQTTLNMKLYLVLAFVAFTGCKANLFYADEPKPQLEQLTDAFWSYVAQATRTAEDTLKMIRESQLGQEVNARLTQSADMASEYTITLKKRMDPMAEELMSKITKEAEVLRERLSQDLISVRDKLEPYAENLKSQIQQRVEELRTAMAPYADSLDSETLKATLLQKSEELRGNLEQSVKELQAQLEPYTADIKEKVDQRLQEFQKTVTPLAEDLQAQIRERAQMVQQSLTPYAEDLKEKLDPYAQDLKAQLTALLSQKTMKVFAVLALAVFTGWQANLSYAEKPNPHLEHLINAFWNYIAQASQLGQEVKLTETPPSEDQMSKITKEPEVLREHLEKDLNTIRDKLKPYADNLKHQIQERVEEIRAAMAPYADLLDSETLKATLLQKSEEMRGNLKQSVKELQAQVEPYTAELKDNVDQYLQEMQKSFAASAEDLQAHI</sequence>
<reference evidence="4" key="1">
    <citation type="submission" date="2023-08" db="EMBL/GenBank/DDBJ databases">
        <title>Chromosome-level Genome Assembly of mud carp (Cirrhinus molitorella).</title>
        <authorList>
            <person name="Liu H."/>
        </authorList>
    </citation>
    <scope>NUCLEOTIDE SEQUENCE</scope>
    <source>
        <strain evidence="4">Prfri</strain>
        <tissue evidence="4">Muscle</tissue>
    </source>
</reference>
<comment type="subcellular location">
    <subcellularLocation>
        <location evidence="1">Secreted</location>
    </subcellularLocation>
</comment>
<dbReference type="GO" id="GO:0060228">
    <property type="term" value="F:phosphatidylcholine-sterol O-acyltransferase activator activity"/>
    <property type="evidence" value="ECO:0007669"/>
    <property type="project" value="TreeGrafter"/>
</dbReference>
<dbReference type="Pfam" id="PF01442">
    <property type="entry name" value="Apolipoprotein"/>
    <property type="match status" value="2"/>
</dbReference>
<dbReference type="GO" id="GO:0034362">
    <property type="term" value="C:low-density lipoprotein particle"/>
    <property type="evidence" value="ECO:0007669"/>
    <property type="project" value="TreeGrafter"/>
</dbReference>
<dbReference type="InterPro" id="IPR000074">
    <property type="entry name" value="ApoA_E"/>
</dbReference>
<dbReference type="FunFam" id="1.20.120.20:FF:000011">
    <property type="entry name" value="Apolipoprotein A-IV b, tandem duplicate 2"/>
    <property type="match status" value="1"/>
</dbReference>
<dbReference type="AlphaFoldDB" id="A0AA88Q0H3"/>
<dbReference type="GO" id="GO:0034361">
    <property type="term" value="C:very-low-density lipoprotein particle"/>
    <property type="evidence" value="ECO:0007669"/>
    <property type="project" value="TreeGrafter"/>
</dbReference>
<name>A0AA88Q0H3_9TELE</name>
<dbReference type="GO" id="GO:0005543">
    <property type="term" value="F:phospholipid binding"/>
    <property type="evidence" value="ECO:0007669"/>
    <property type="project" value="TreeGrafter"/>
</dbReference>
<evidence type="ECO:0000256" key="2">
    <source>
        <dbReference type="ARBA" id="ARBA00008788"/>
    </source>
</evidence>
<dbReference type="GO" id="GO:0120020">
    <property type="term" value="F:cholesterol transfer activity"/>
    <property type="evidence" value="ECO:0007669"/>
    <property type="project" value="TreeGrafter"/>
</dbReference>
<evidence type="ECO:0008006" key="6">
    <source>
        <dbReference type="Google" id="ProtNLM"/>
    </source>
</evidence>
<dbReference type="GO" id="GO:0055090">
    <property type="term" value="P:acylglycerol homeostasis"/>
    <property type="evidence" value="ECO:0007669"/>
    <property type="project" value="TreeGrafter"/>
</dbReference>
<keyword evidence="3" id="KW-0964">Secreted</keyword>
<dbReference type="InterPro" id="IPR050163">
    <property type="entry name" value="Apolipoprotein_A1/A4/E"/>
</dbReference>
<dbReference type="GO" id="GO:0042157">
    <property type="term" value="P:lipoprotein metabolic process"/>
    <property type="evidence" value="ECO:0007669"/>
    <property type="project" value="InterPro"/>
</dbReference>
<dbReference type="EMBL" id="JAUYZG010000007">
    <property type="protein sequence ID" value="KAK2903093.1"/>
    <property type="molecule type" value="Genomic_DNA"/>
</dbReference>
<dbReference type="Gene3D" id="1.20.5.20">
    <property type="match status" value="2"/>
</dbReference>
<evidence type="ECO:0000256" key="1">
    <source>
        <dbReference type="ARBA" id="ARBA00004613"/>
    </source>
</evidence>
<evidence type="ECO:0000313" key="5">
    <source>
        <dbReference type="Proteomes" id="UP001187343"/>
    </source>
</evidence>
<dbReference type="GO" id="GO:0042627">
    <property type="term" value="C:chylomicron"/>
    <property type="evidence" value="ECO:0007669"/>
    <property type="project" value="TreeGrafter"/>
</dbReference>
<evidence type="ECO:0000256" key="3">
    <source>
        <dbReference type="ARBA" id="ARBA00022525"/>
    </source>
</evidence>
<evidence type="ECO:0000313" key="4">
    <source>
        <dbReference type="EMBL" id="KAK2903093.1"/>
    </source>
</evidence>
<dbReference type="GO" id="GO:0008203">
    <property type="term" value="P:cholesterol metabolic process"/>
    <property type="evidence" value="ECO:0007669"/>
    <property type="project" value="TreeGrafter"/>
</dbReference>